<name>A0A660KNZ0_9ROSI</name>
<organism evidence="2 3">
    <name type="scientific">Carpinus fangiana</name>
    <dbReference type="NCBI Taxonomy" id="176857"/>
    <lineage>
        <taxon>Eukaryota</taxon>
        <taxon>Viridiplantae</taxon>
        <taxon>Streptophyta</taxon>
        <taxon>Embryophyta</taxon>
        <taxon>Tracheophyta</taxon>
        <taxon>Spermatophyta</taxon>
        <taxon>Magnoliopsida</taxon>
        <taxon>eudicotyledons</taxon>
        <taxon>Gunneridae</taxon>
        <taxon>Pentapetalae</taxon>
        <taxon>rosids</taxon>
        <taxon>fabids</taxon>
        <taxon>Fagales</taxon>
        <taxon>Betulaceae</taxon>
        <taxon>Carpinus</taxon>
    </lineage>
</organism>
<evidence type="ECO:0000313" key="3">
    <source>
        <dbReference type="Proteomes" id="UP000327013"/>
    </source>
</evidence>
<sequence length="50" mass="5320">MASRSTSASYGQDGSGATLNVMGKRVKPEIRGTATILTGDLPKRSLIRRN</sequence>
<gene>
    <name evidence="2" type="ORF">FH972_010664</name>
</gene>
<dbReference type="EMBL" id="CM017324">
    <property type="protein sequence ID" value="KAE8038122.1"/>
    <property type="molecule type" value="Genomic_DNA"/>
</dbReference>
<accession>A0A660KNZ0</accession>
<protein>
    <submittedName>
        <fullName evidence="2">Uncharacterized protein</fullName>
    </submittedName>
</protein>
<evidence type="ECO:0000313" key="2">
    <source>
        <dbReference type="EMBL" id="KAE8038122.1"/>
    </source>
</evidence>
<feature type="region of interest" description="Disordered" evidence="1">
    <location>
        <begin position="1"/>
        <end position="22"/>
    </location>
</feature>
<evidence type="ECO:0000256" key="1">
    <source>
        <dbReference type="SAM" id="MobiDB-lite"/>
    </source>
</evidence>
<feature type="compositionally biased region" description="Polar residues" evidence="1">
    <location>
        <begin position="1"/>
        <end position="18"/>
    </location>
</feature>
<keyword evidence="3" id="KW-1185">Reference proteome</keyword>
<dbReference type="AlphaFoldDB" id="A0A660KNZ0"/>
<dbReference type="Proteomes" id="UP000327013">
    <property type="component" value="Chromosome 4"/>
</dbReference>
<proteinExistence type="predicted"/>
<reference evidence="2 3" key="1">
    <citation type="submission" date="2019-06" db="EMBL/GenBank/DDBJ databases">
        <title>A chromosomal-level reference genome of Carpinus fangiana (Coryloideae, Betulaceae).</title>
        <authorList>
            <person name="Yang X."/>
            <person name="Wang Z."/>
            <person name="Zhang L."/>
            <person name="Hao G."/>
            <person name="Liu J."/>
            <person name="Yang Y."/>
        </authorList>
    </citation>
    <scope>NUCLEOTIDE SEQUENCE [LARGE SCALE GENOMIC DNA]</scope>
    <source>
        <strain evidence="2">Cfa_2016G</strain>
        <tissue evidence="2">Leaf</tissue>
    </source>
</reference>